<comment type="caution">
    <text evidence="5">The sequence shown here is derived from an EMBL/GenBank/DDBJ whole genome shotgun (WGS) entry which is preliminary data.</text>
</comment>
<dbReference type="PANTHER" id="PTHR20842:SF0">
    <property type="entry name" value="ALPHA-ASPARTYL DIPEPTIDASE"/>
    <property type="match status" value="1"/>
</dbReference>
<evidence type="ECO:0000313" key="6">
    <source>
        <dbReference type="Proteomes" id="UP000034961"/>
    </source>
</evidence>
<dbReference type="InterPro" id="IPR029062">
    <property type="entry name" value="Class_I_gatase-like"/>
</dbReference>
<gene>
    <name evidence="5" type="ORF">UU41_C0039G0004</name>
</gene>
<dbReference type="Proteomes" id="UP000034961">
    <property type="component" value="Unassembled WGS sequence"/>
</dbReference>
<keyword evidence="4" id="KW-0720">Serine protease</keyword>
<proteinExistence type="inferred from homology"/>
<comment type="similarity">
    <text evidence="1">Belongs to the peptidase S51 family.</text>
</comment>
<reference evidence="5 6" key="1">
    <citation type="journal article" date="2015" name="Nature">
        <title>rRNA introns, odd ribosomes, and small enigmatic genomes across a large radiation of phyla.</title>
        <authorList>
            <person name="Brown C.T."/>
            <person name="Hug L.A."/>
            <person name="Thomas B.C."/>
            <person name="Sharon I."/>
            <person name="Castelle C.J."/>
            <person name="Singh A."/>
            <person name="Wilkins M.J."/>
            <person name="Williams K.H."/>
            <person name="Banfield J.F."/>
        </authorList>
    </citation>
    <scope>NUCLEOTIDE SEQUENCE [LARGE SCALE GENOMIC DNA]</scope>
</reference>
<dbReference type="SUPFAM" id="SSF52317">
    <property type="entry name" value="Class I glutamine amidotransferase-like"/>
    <property type="match status" value="1"/>
</dbReference>
<evidence type="ECO:0000256" key="3">
    <source>
        <dbReference type="ARBA" id="ARBA00022801"/>
    </source>
</evidence>
<sequence length="218" mass="24684">MKLLLTSGGLTNKSIISALKELTDSPFSRLNLAFIPTASNMESGDKWWLLKDLEMVRKLKFKSIDLVDISALPQKIWKRRLEEAQVLLVEGGNTFHLNYWVHHSGLNKILPELLETRVYIGISAGTIITTPSLILSSSEKDPLKQIGEEIIEKGLGLVDFLIEPHLNNPDFPENTFDQLEKRSRDIPQTIYVLDDESAVQVIDKKVSVVSEGEWKKFN</sequence>
<accession>A0A0G0URI8</accession>
<dbReference type="PANTHER" id="PTHR20842">
    <property type="entry name" value="PROTEASE S51 ALPHA-ASPARTYL DIPEPTIDASE"/>
    <property type="match status" value="1"/>
</dbReference>
<protein>
    <submittedName>
        <fullName evidence="5">Peptidase S51 dipeptidase E</fullName>
    </submittedName>
</protein>
<organism evidence="5 6">
    <name type="scientific">Candidatus Roizmanbacteria bacterium GW2011_GWA1_41_13</name>
    <dbReference type="NCBI Taxonomy" id="1618474"/>
    <lineage>
        <taxon>Bacteria</taxon>
        <taxon>Candidatus Roizmaniibacteriota</taxon>
    </lineage>
</organism>
<evidence type="ECO:0000256" key="1">
    <source>
        <dbReference type="ARBA" id="ARBA00006534"/>
    </source>
</evidence>
<dbReference type="Gene3D" id="3.40.50.880">
    <property type="match status" value="1"/>
</dbReference>
<dbReference type="EMBL" id="LCAN01000039">
    <property type="protein sequence ID" value="KKR91363.1"/>
    <property type="molecule type" value="Genomic_DNA"/>
</dbReference>
<name>A0A0G0URI8_9BACT</name>
<dbReference type="GO" id="GO:0006508">
    <property type="term" value="P:proteolysis"/>
    <property type="evidence" value="ECO:0007669"/>
    <property type="project" value="UniProtKB-KW"/>
</dbReference>
<keyword evidence="2" id="KW-0645">Protease</keyword>
<dbReference type="InterPro" id="IPR005320">
    <property type="entry name" value="Peptidase_S51"/>
</dbReference>
<dbReference type="AlphaFoldDB" id="A0A0G0URI8"/>
<evidence type="ECO:0000256" key="2">
    <source>
        <dbReference type="ARBA" id="ARBA00022670"/>
    </source>
</evidence>
<evidence type="ECO:0000313" key="5">
    <source>
        <dbReference type="EMBL" id="KKR91363.1"/>
    </source>
</evidence>
<evidence type="ECO:0000256" key="4">
    <source>
        <dbReference type="ARBA" id="ARBA00022825"/>
    </source>
</evidence>
<dbReference type="Pfam" id="PF03575">
    <property type="entry name" value="Peptidase_S51"/>
    <property type="match status" value="1"/>
</dbReference>
<keyword evidence="3" id="KW-0378">Hydrolase</keyword>
<dbReference type="GO" id="GO:0008236">
    <property type="term" value="F:serine-type peptidase activity"/>
    <property type="evidence" value="ECO:0007669"/>
    <property type="project" value="UniProtKB-KW"/>
</dbReference>